<keyword evidence="9" id="KW-1185">Reference proteome</keyword>
<dbReference type="AlphaFoldDB" id="A7SPQ7"/>
<name>A7SPQ7_NEMVE</name>
<evidence type="ECO:0000256" key="1">
    <source>
        <dbReference type="ARBA" id="ARBA00004141"/>
    </source>
</evidence>
<protein>
    <recommendedName>
        <fullName evidence="7">Tetraspanin</fullName>
    </recommendedName>
</protein>
<dbReference type="eggNOG" id="KOG3882">
    <property type="taxonomic scope" value="Eukaryota"/>
</dbReference>
<evidence type="ECO:0000313" key="9">
    <source>
        <dbReference type="Proteomes" id="UP000001593"/>
    </source>
</evidence>
<feature type="disulfide bond" evidence="6">
    <location>
        <begin position="142"/>
        <end position="166"/>
    </location>
</feature>
<dbReference type="OMA" id="ISCCKIA"/>
<keyword evidence="3 7" id="KW-0812">Transmembrane</keyword>
<evidence type="ECO:0000256" key="7">
    <source>
        <dbReference type="RuleBase" id="RU361218"/>
    </source>
</evidence>
<dbReference type="PhylomeDB" id="A7SPQ7"/>
<dbReference type="PIRSF" id="PIRSF002419">
    <property type="entry name" value="Tetraspanin"/>
    <property type="match status" value="1"/>
</dbReference>
<evidence type="ECO:0000256" key="6">
    <source>
        <dbReference type="PIRSR" id="PIRSR002419-1"/>
    </source>
</evidence>
<dbReference type="OrthoDB" id="9993879at2759"/>
<dbReference type="KEGG" id="nve:5505630"/>
<dbReference type="STRING" id="45351.A7SPQ7"/>
<dbReference type="HOGENOM" id="CLU_055524_6_1_1"/>
<dbReference type="Gene3D" id="1.10.1450.10">
    <property type="entry name" value="Tetraspanin"/>
    <property type="match status" value="1"/>
</dbReference>
<dbReference type="InterPro" id="IPR008952">
    <property type="entry name" value="Tetraspanin_EC2_sf"/>
</dbReference>
<dbReference type="Proteomes" id="UP000001593">
    <property type="component" value="Unassembled WGS sequence"/>
</dbReference>
<dbReference type="InterPro" id="IPR000301">
    <property type="entry name" value="Tetraspanin_animals"/>
</dbReference>
<evidence type="ECO:0000256" key="3">
    <source>
        <dbReference type="ARBA" id="ARBA00022692"/>
    </source>
</evidence>
<sequence>MSCAKAFLFFFNFIYLGISAALIYVAVWLMQSYGNYSKITSDTYTIVPAGIIVGVGCLVLVTALVGICGTCRESKCCLSIFFILLLVVFSLEITAGVLGAIYKNQAKDEVKNGLTDAIDHYSKEEQGFQKAVDKLQENLDCCGSTGPNDWVNSTFWKEKHHLPKSCCTHDSDVCFPYDKFHNTKGCYTTLLDKFNKNLSYIIGIGIGFAVLQLIGMLSACCVMCSTGEVAYLRLDGGTRV</sequence>
<dbReference type="EMBL" id="DS469736">
    <property type="protein sequence ID" value="EDO34309.1"/>
    <property type="molecule type" value="Genomic_DNA"/>
</dbReference>
<dbReference type="GO" id="GO:0005886">
    <property type="term" value="C:plasma membrane"/>
    <property type="evidence" value="ECO:0000318"/>
    <property type="project" value="GO_Central"/>
</dbReference>
<feature type="transmembrane region" description="Helical" evidence="7">
    <location>
        <begin position="200"/>
        <end position="224"/>
    </location>
</feature>
<dbReference type="Pfam" id="PF00335">
    <property type="entry name" value="Tetraspanin"/>
    <property type="match status" value="1"/>
</dbReference>
<comment type="subcellular location">
    <subcellularLocation>
        <location evidence="1 7">Membrane</location>
        <topology evidence="1 7">Multi-pass membrane protein</topology>
    </subcellularLocation>
</comment>
<dbReference type="PANTHER" id="PTHR19282">
    <property type="entry name" value="TETRASPANIN"/>
    <property type="match status" value="1"/>
</dbReference>
<dbReference type="InterPro" id="IPR018499">
    <property type="entry name" value="Tetraspanin/Peripherin"/>
</dbReference>
<evidence type="ECO:0000256" key="5">
    <source>
        <dbReference type="ARBA" id="ARBA00023136"/>
    </source>
</evidence>
<dbReference type="SUPFAM" id="SSF48652">
    <property type="entry name" value="Tetraspanin"/>
    <property type="match status" value="1"/>
</dbReference>
<keyword evidence="5 7" id="KW-0472">Membrane</keyword>
<keyword evidence="4 7" id="KW-1133">Transmembrane helix</keyword>
<proteinExistence type="inferred from homology"/>
<dbReference type="PRINTS" id="PR00259">
    <property type="entry name" value="TMFOUR"/>
</dbReference>
<comment type="similarity">
    <text evidence="2 7">Belongs to the tetraspanin (TM4SF) family.</text>
</comment>
<evidence type="ECO:0000313" key="8">
    <source>
        <dbReference type="EMBL" id="EDO34309.1"/>
    </source>
</evidence>
<keyword evidence="6" id="KW-1015">Disulfide bond</keyword>
<organism evidence="8 9">
    <name type="scientific">Nematostella vectensis</name>
    <name type="common">Starlet sea anemone</name>
    <dbReference type="NCBI Taxonomy" id="45351"/>
    <lineage>
        <taxon>Eukaryota</taxon>
        <taxon>Metazoa</taxon>
        <taxon>Cnidaria</taxon>
        <taxon>Anthozoa</taxon>
        <taxon>Hexacorallia</taxon>
        <taxon>Actiniaria</taxon>
        <taxon>Edwardsiidae</taxon>
        <taxon>Nematostella</taxon>
    </lineage>
</organism>
<dbReference type="InParanoid" id="A7SPQ7"/>
<evidence type="ECO:0000256" key="4">
    <source>
        <dbReference type="ARBA" id="ARBA00022989"/>
    </source>
</evidence>
<reference evidence="8 9" key="1">
    <citation type="journal article" date="2007" name="Science">
        <title>Sea anemone genome reveals ancestral eumetazoan gene repertoire and genomic organization.</title>
        <authorList>
            <person name="Putnam N.H."/>
            <person name="Srivastava M."/>
            <person name="Hellsten U."/>
            <person name="Dirks B."/>
            <person name="Chapman J."/>
            <person name="Salamov A."/>
            <person name="Terry A."/>
            <person name="Shapiro H."/>
            <person name="Lindquist E."/>
            <person name="Kapitonov V.V."/>
            <person name="Jurka J."/>
            <person name="Genikhovich G."/>
            <person name="Grigoriev I.V."/>
            <person name="Lucas S.M."/>
            <person name="Steele R.E."/>
            <person name="Finnerty J.R."/>
            <person name="Technau U."/>
            <person name="Martindale M.Q."/>
            <person name="Rokhsar D.S."/>
        </authorList>
    </citation>
    <scope>NUCLEOTIDE SEQUENCE [LARGE SCALE GENOMIC DNA]</scope>
    <source>
        <strain evidence="9">CH2 X CH6</strain>
    </source>
</reference>
<dbReference type="CDD" id="cd03127">
    <property type="entry name" value="tetraspanin_LEL"/>
    <property type="match status" value="1"/>
</dbReference>
<accession>A7SPQ7</accession>
<feature type="transmembrane region" description="Helical" evidence="7">
    <location>
        <begin position="7"/>
        <end position="29"/>
    </location>
</feature>
<feature type="transmembrane region" description="Helical" evidence="7">
    <location>
        <begin position="49"/>
        <end position="68"/>
    </location>
</feature>
<gene>
    <name evidence="8" type="ORF">NEMVEDRAFT_v1g237418</name>
</gene>
<evidence type="ECO:0000256" key="2">
    <source>
        <dbReference type="ARBA" id="ARBA00006840"/>
    </source>
</evidence>
<dbReference type="PANTHER" id="PTHR19282:SF534">
    <property type="entry name" value="TETRASPANIN FAMILY-RELATED"/>
    <property type="match status" value="1"/>
</dbReference>
<feature type="transmembrane region" description="Helical" evidence="7">
    <location>
        <begin position="80"/>
        <end position="102"/>
    </location>
</feature>